<sequence>MENIKLSFPEQAGVPSQALSDFLSRLEARRIPLHGFVLMRDEKIAAEGYCPPFSENSLHRMYSASKSFVSAAIGILISQGKLRLTDRPADLLPDKAEGCTDPNILGATIRDLLRMAGPHAFSPYQEEGVTDWVSSFFHPKKPTRMPGQMFIYDTSNTVTLTAIVERITGKCLLDFLRDCGLAEAGFSPNAYCIQTPCGVSWAGSGILCTTRDLALFGSICMNGGRWHGKAIMDPDYLAEATSRQISSLVNSDHPFFQYGYGYQFWQFRYGFACYGMGAQLALCVPEKGVVLAITADTQALPSGIDAVLDAACSLFSEIADSPLDRAPEAEKAFLEKAASLRIPLPVGDTEIPDSFTFFGKTFRFQENPMGLKWMRVQKQDNAVVWEYENASGAHSLTLGLGDYVKQLFPELYDGKRISSKDTQYRCMGTACFPLPNELDMLLYIVDDYLGSLKASFYFEDNHVCVLMKKTAEWFLEEYDGLAFGIAD</sequence>
<reference evidence="2" key="2">
    <citation type="journal article" date="2021" name="PeerJ">
        <title>Extensive microbial diversity within the chicken gut microbiome revealed by metagenomics and culture.</title>
        <authorList>
            <person name="Gilroy R."/>
            <person name="Ravi A."/>
            <person name="Getino M."/>
            <person name="Pursley I."/>
            <person name="Horton D.L."/>
            <person name="Alikhan N.F."/>
            <person name="Baker D."/>
            <person name="Gharbi K."/>
            <person name="Hall N."/>
            <person name="Watson M."/>
            <person name="Adriaenssens E.M."/>
            <person name="Foster-Nyarko E."/>
            <person name="Jarju S."/>
            <person name="Secka A."/>
            <person name="Antonio M."/>
            <person name="Oren A."/>
            <person name="Chaudhuri R.R."/>
            <person name="La Ragione R."/>
            <person name="Hildebrand F."/>
            <person name="Pallen M.J."/>
        </authorList>
    </citation>
    <scope>NUCLEOTIDE SEQUENCE</scope>
    <source>
        <strain evidence="2">ChiSjej1B19-7085</strain>
    </source>
</reference>
<dbReference type="Pfam" id="PF00144">
    <property type="entry name" value="Beta-lactamase"/>
    <property type="match status" value="1"/>
</dbReference>
<gene>
    <name evidence="2" type="ORF">IAA54_08080</name>
</gene>
<dbReference type="PANTHER" id="PTHR43283">
    <property type="entry name" value="BETA-LACTAMASE-RELATED"/>
    <property type="match status" value="1"/>
</dbReference>
<protein>
    <submittedName>
        <fullName evidence="2">Serine hydrolase</fullName>
    </submittedName>
</protein>
<evidence type="ECO:0000313" key="3">
    <source>
        <dbReference type="Proteomes" id="UP000886785"/>
    </source>
</evidence>
<dbReference type="AlphaFoldDB" id="A0A9D1DR81"/>
<dbReference type="InterPro" id="IPR001466">
    <property type="entry name" value="Beta-lactam-related"/>
</dbReference>
<organism evidence="2 3">
    <name type="scientific">Candidatus Gallacutalibacter pullicola</name>
    <dbReference type="NCBI Taxonomy" id="2840830"/>
    <lineage>
        <taxon>Bacteria</taxon>
        <taxon>Bacillati</taxon>
        <taxon>Bacillota</taxon>
        <taxon>Clostridia</taxon>
        <taxon>Eubacteriales</taxon>
        <taxon>Candidatus Gallacutalibacter</taxon>
    </lineage>
</organism>
<dbReference type="Proteomes" id="UP000886785">
    <property type="component" value="Unassembled WGS sequence"/>
</dbReference>
<dbReference type="GO" id="GO:0016787">
    <property type="term" value="F:hydrolase activity"/>
    <property type="evidence" value="ECO:0007669"/>
    <property type="project" value="UniProtKB-KW"/>
</dbReference>
<name>A0A9D1DR81_9FIRM</name>
<reference evidence="2" key="1">
    <citation type="submission" date="2020-10" db="EMBL/GenBank/DDBJ databases">
        <authorList>
            <person name="Gilroy R."/>
        </authorList>
    </citation>
    <scope>NUCLEOTIDE SEQUENCE</scope>
    <source>
        <strain evidence="2">ChiSjej1B19-7085</strain>
    </source>
</reference>
<feature type="domain" description="Beta-lactamase-related" evidence="1">
    <location>
        <begin position="28"/>
        <end position="299"/>
    </location>
</feature>
<comment type="caution">
    <text evidence="2">The sequence shown here is derived from an EMBL/GenBank/DDBJ whole genome shotgun (WGS) entry which is preliminary data.</text>
</comment>
<proteinExistence type="predicted"/>
<accession>A0A9D1DR81</accession>
<dbReference type="InterPro" id="IPR012338">
    <property type="entry name" value="Beta-lactam/transpept-like"/>
</dbReference>
<evidence type="ECO:0000313" key="2">
    <source>
        <dbReference type="EMBL" id="HIR57615.1"/>
    </source>
</evidence>
<dbReference type="EMBL" id="DVHF01000088">
    <property type="protein sequence ID" value="HIR57615.1"/>
    <property type="molecule type" value="Genomic_DNA"/>
</dbReference>
<dbReference type="Gene3D" id="3.40.710.10">
    <property type="entry name" value="DD-peptidase/beta-lactamase superfamily"/>
    <property type="match status" value="1"/>
</dbReference>
<dbReference type="SUPFAM" id="SSF56601">
    <property type="entry name" value="beta-lactamase/transpeptidase-like"/>
    <property type="match status" value="1"/>
</dbReference>
<evidence type="ECO:0000259" key="1">
    <source>
        <dbReference type="Pfam" id="PF00144"/>
    </source>
</evidence>
<keyword evidence="2" id="KW-0378">Hydrolase</keyword>
<dbReference type="InterPro" id="IPR050789">
    <property type="entry name" value="Diverse_Enzym_Activities"/>
</dbReference>
<dbReference type="PANTHER" id="PTHR43283:SF7">
    <property type="entry name" value="BETA-LACTAMASE-RELATED DOMAIN-CONTAINING PROTEIN"/>
    <property type="match status" value="1"/>
</dbReference>